<protein>
    <submittedName>
        <fullName evidence="2">Uncharacterized protein</fullName>
    </submittedName>
</protein>
<dbReference type="EMBL" id="JAEPRE010000040">
    <property type="protein sequence ID" value="KAG2235070.1"/>
    <property type="molecule type" value="Genomic_DNA"/>
</dbReference>
<sequence>MSLTKDDKDIAFEQDIDLKHNENPKENDKTSGFINKSDFITWSVIPLLGIFFCFLHAEQEHLWQWTAGTAKDAQTLEAKIVISIISTIIGSCSVAVLAKSITGLAYTVLKNRGASFSQLVALIGGFLPSYIPMLSSGDGWLTIITISLILAVSVISKQLAVISMGISSISTNATVESFTANYTTCNAISLPDAVEGVRVGMSLNIYNSLINRNTSFTNEFYDKAIPHSLIGNSTFYRVLPYSNVSCGQAFNSSSLWYSNVTPLISKKEYAWETVITMPLNDEVPMVDDIAENSTSTLPSLNVWINCSISAGYASALSTCNDTYCVTNRVSDITPYTGTGYGIPAVLLPTLGLLISTYDYKNPMMAWLMGGSLTEIYLQNYTIPGRSEKVIQERVEILSTVLTRLLCDYNNGMAQRSTTPIISVYAKNEYYQYHILWKWPFYVVAACIFFGWVICMWTLWKTPESRIISVEWLLSQYILKGHLTYLSGKPLIQSHNGSLYQIMDESPDEATGTIVISKSTLLNVMQLILM</sequence>
<feature type="transmembrane region" description="Helical" evidence="1">
    <location>
        <begin position="139"/>
        <end position="156"/>
    </location>
</feature>
<keyword evidence="1" id="KW-0472">Membrane</keyword>
<feature type="transmembrane region" description="Helical" evidence="1">
    <location>
        <begin position="438"/>
        <end position="459"/>
    </location>
</feature>
<keyword evidence="1" id="KW-1133">Transmembrane helix</keyword>
<keyword evidence="1" id="KW-0812">Transmembrane</keyword>
<evidence type="ECO:0000313" key="3">
    <source>
        <dbReference type="Proteomes" id="UP000613177"/>
    </source>
</evidence>
<comment type="caution">
    <text evidence="2">The sequence shown here is derived from an EMBL/GenBank/DDBJ whole genome shotgun (WGS) entry which is preliminary data.</text>
</comment>
<gene>
    <name evidence="2" type="ORF">INT48_008993</name>
</gene>
<dbReference type="AlphaFoldDB" id="A0A8H7VVT7"/>
<proteinExistence type="predicted"/>
<reference evidence="2" key="1">
    <citation type="submission" date="2021-01" db="EMBL/GenBank/DDBJ databases">
        <title>Metabolic potential, ecology and presence of endohyphal bacteria is reflected in genomic diversity of Mucoromycotina.</title>
        <authorList>
            <person name="Muszewska A."/>
            <person name="Okrasinska A."/>
            <person name="Steczkiewicz K."/>
            <person name="Drgas O."/>
            <person name="Orlowska M."/>
            <person name="Perlinska-Lenart U."/>
            <person name="Aleksandrzak-Piekarczyk T."/>
            <person name="Szatraj K."/>
            <person name="Zielenkiewicz U."/>
            <person name="Pilsyk S."/>
            <person name="Malc E."/>
            <person name="Mieczkowski P."/>
            <person name="Kruszewska J.S."/>
            <person name="Biernat P."/>
            <person name="Pawlowska J."/>
        </authorList>
    </citation>
    <scope>NUCLEOTIDE SEQUENCE</scope>
    <source>
        <strain evidence="2">WA0000018081</strain>
    </source>
</reference>
<feature type="transmembrane region" description="Helical" evidence="1">
    <location>
        <begin position="80"/>
        <end position="101"/>
    </location>
</feature>
<name>A0A8H7VVT7_9FUNG</name>
<accession>A0A8H7VVT7</accession>
<evidence type="ECO:0000313" key="2">
    <source>
        <dbReference type="EMBL" id="KAG2235070.1"/>
    </source>
</evidence>
<dbReference type="Proteomes" id="UP000613177">
    <property type="component" value="Unassembled WGS sequence"/>
</dbReference>
<evidence type="ECO:0000256" key="1">
    <source>
        <dbReference type="SAM" id="Phobius"/>
    </source>
</evidence>
<keyword evidence="3" id="KW-1185">Reference proteome</keyword>
<organism evidence="2 3">
    <name type="scientific">Thamnidium elegans</name>
    <dbReference type="NCBI Taxonomy" id="101142"/>
    <lineage>
        <taxon>Eukaryota</taxon>
        <taxon>Fungi</taxon>
        <taxon>Fungi incertae sedis</taxon>
        <taxon>Mucoromycota</taxon>
        <taxon>Mucoromycotina</taxon>
        <taxon>Mucoromycetes</taxon>
        <taxon>Mucorales</taxon>
        <taxon>Mucorineae</taxon>
        <taxon>Mucoraceae</taxon>
        <taxon>Thamnidium</taxon>
    </lineage>
</organism>
<feature type="transmembrane region" description="Helical" evidence="1">
    <location>
        <begin position="113"/>
        <end position="133"/>
    </location>
</feature>
<feature type="transmembrane region" description="Helical" evidence="1">
    <location>
        <begin position="39"/>
        <end position="57"/>
    </location>
</feature>